<dbReference type="PANTHER" id="PTHR36154:SF1">
    <property type="entry name" value="DNA-BINDING TRANSCRIPTIONAL ACTIVATOR ALPA"/>
    <property type="match status" value="1"/>
</dbReference>
<comment type="caution">
    <text evidence="1">The sequence shown here is derived from an EMBL/GenBank/DDBJ whole genome shotgun (WGS) entry which is preliminary data.</text>
</comment>
<name>A0A5C6TZP3_9BURK</name>
<accession>A0A5C6TZP3</accession>
<dbReference type="Proteomes" id="UP000321832">
    <property type="component" value="Unassembled WGS sequence"/>
</dbReference>
<organism evidence="1 2">
    <name type="scientific">Piscinibacter aquaticus</name>
    <dbReference type="NCBI Taxonomy" id="392597"/>
    <lineage>
        <taxon>Bacteria</taxon>
        <taxon>Pseudomonadati</taxon>
        <taxon>Pseudomonadota</taxon>
        <taxon>Betaproteobacteria</taxon>
        <taxon>Burkholderiales</taxon>
        <taxon>Sphaerotilaceae</taxon>
        <taxon>Piscinibacter</taxon>
    </lineage>
</organism>
<dbReference type="Pfam" id="PF05930">
    <property type="entry name" value="Phage_AlpA"/>
    <property type="match status" value="1"/>
</dbReference>
<dbReference type="InterPro" id="IPR052931">
    <property type="entry name" value="Prophage_regulatory_activator"/>
</dbReference>
<proteinExistence type="predicted"/>
<sequence length="76" mass="8546">MSQTQTESKLTSADVQPAVFVRMAAVVRMTGLGRSTIYRLMAEDKFPSPVRLAKRAVAWRRIDLEQWSAGRPTVSH</sequence>
<dbReference type="InterPro" id="IPR010260">
    <property type="entry name" value="AlpA"/>
</dbReference>
<dbReference type="Gene3D" id="1.10.238.160">
    <property type="match status" value="1"/>
</dbReference>
<keyword evidence="2" id="KW-1185">Reference proteome</keyword>
<evidence type="ECO:0000313" key="1">
    <source>
        <dbReference type="EMBL" id="TXC66153.1"/>
    </source>
</evidence>
<reference evidence="1 2" key="1">
    <citation type="submission" date="2019-08" db="EMBL/GenBank/DDBJ databases">
        <authorList>
            <person name="Khan S.A."/>
            <person name="Jeon C.O."/>
            <person name="Jeong S.E."/>
        </authorList>
    </citation>
    <scope>NUCLEOTIDE SEQUENCE [LARGE SCALE GENOMIC DNA]</scope>
    <source>
        <strain evidence="2">IMCC1728</strain>
    </source>
</reference>
<dbReference type="EMBL" id="VOPW01000001">
    <property type="protein sequence ID" value="TXC66153.1"/>
    <property type="molecule type" value="Genomic_DNA"/>
</dbReference>
<protein>
    <submittedName>
        <fullName evidence="1">AlpA family phage regulatory protein</fullName>
    </submittedName>
</protein>
<dbReference type="AlphaFoldDB" id="A0A5C6TZP3"/>
<gene>
    <name evidence="1" type="ORF">FSC37_10100</name>
</gene>
<dbReference type="PANTHER" id="PTHR36154">
    <property type="entry name" value="DNA-BINDING TRANSCRIPTIONAL ACTIVATOR ALPA"/>
    <property type="match status" value="1"/>
</dbReference>
<evidence type="ECO:0000313" key="2">
    <source>
        <dbReference type="Proteomes" id="UP000321832"/>
    </source>
</evidence>